<sequence length="353" mass="39263">MSFINDLSRDAVGNCCHSSAVQSGDNAGQQQCSEKCQTFFRVCLKHYQTNIDPSPPCTYGEVITPVFNASTVYVSHQNAPTLVDDDHTIRFPFNFSWPGTFSLIVEAWHNASSSPSSLSASSRGVSQTKTRTLITRLAMSRYLKVDNKWTQKSGQNNQTSMNYSYRVVCGDSYFGDYCDTFCKPRDDKYGHFQCGPAGEKQCFPGWHGNYCEKAICRSGCNSTNGECSQPNECNCRYGWEGHNCNQCTKYPGCLHGYCSKPWDCLCDEGWGGLLCNQDLNYCTNHKPCKNGGSCTNTGQGWYTCECPLGYTGKNCEQEIDSCAHYPCANGATCKKSELLFPGNKNRAKNLYII</sequence>
<dbReference type="InterPro" id="IPR001774">
    <property type="entry name" value="DSL"/>
</dbReference>
<evidence type="ECO:0000259" key="15">
    <source>
        <dbReference type="PROSITE" id="PS50026"/>
    </source>
</evidence>
<protein>
    <recommendedName>
        <fullName evidence="14">Delta-like protein</fullName>
    </recommendedName>
</protein>
<dbReference type="Pfam" id="PF21700">
    <property type="entry name" value="EGF_DL_JAG"/>
    <property type="match status" value="1"/>
</dbReference>
<dbReference type="InterPro" id="IPR011651">
    <property type="entry name" value="Notch_ligand_N"/>
</dbReference>
<dbReference type="CDD" id="cd00054">
    <property type="entry name" value="EGF_CA"/>
    <property type="match status" value="1"/>
</dbReference>
<feature type="disulfide bond" evidence="13">
    <location>
        <begin position="182"/>
        <end position="194"/>
    </location>
</feature>
<evidence type="ECO:0000256" key="6">
    <source>
        <dbReference type="ARBA" id="ARBA00022737"/>
    </source>
</evidence>
<dbReference type="PROSITE" id="PS51051">
    <property type="entry name" value="DSL"/>
    <property type="match status" value="1"/>
</dbReference>
<feature type="domain" description="EGF-like" evidence="15">
    <location>
        <begin position="212"/>
        <end position="245"/>
    </location>
</feature>
<dbReference type="FunFam" id="2.10.25.10:FF:000018">
    <property type="entry name" value="Delta-like 1"/>
    <property type="match status" value="1"/>
</dbReference>
<dbReference type="OrthoDB" id="267517at2759"/>
<comment type="caution">
    <text evidence="12">Lacks conserved residue(s) required for the propagation of feature annotation.</text>
</comment>
<dbReference type="GO" id="GO:0046331">
    <property type="term" value="P:lateral inhibition"/>
    <property type="evidence" value="ECO:0007669"/>
    <property type="project" value="UniProtKB-ARBA"/>
</dbReference>
<feature type="disulfide bond" evidence="12">
    <location>
        <begin position="235"/>
        <end position="244"/>
    </location>
</feature>
<dbReference type="GO" id="GO:0016020">
    <property type="term" value="C:membrane"/>
    <property type="evidence" value="ECO:0007669"/>
    <property type="project" value="UniProtKB-SubCell"/>
</dbReference>
<dbReference type="EMBL" id="CAJPIZ010000142">
    <property type="protein sequence ID" value="CAG2100574.1"/>
    <property type="molecule type" value="Genomic_DNA"/>
</dbReference>
<dbReference type="SMART" id="SM00181">
    <property type="entry name" value="EGF"/>
    <property type="match status" value="3"/>
</dbReference>
<dbReference type="Gene3D" id="2.10.25.10">
    <property type="entry name" value="Laminin"/>
    <property type="match status" value="2"/>
</dbReference>
<evidence type="ECO:0000256" key="7">
    <source>
        <dbReference type="ARBA" id="ARBA00022782"/>
    </source>
</evidence>
<dbReference type="SUPFAM" id="SSF57196">
    <property type="entry name" value="EGF/Laminin"/>
    <property type="match status" value="1"/>
</dbReference>
<gene>
    <name evidence="17" type="ORF">OSB1V03_LOCUS640</name>
</gene>
<dbReference type="GO" id="GO:0009986">
    <property type="term" value="C:cell surface"/>
    <property type="evidence" value="ECO:0007669"/>
    <property type="project" value="UniProtKB-ARBA"/>
</dbReference>
<dbReference type="InterPro" id="IPR051022">
    <property type="entry name" value="Notch_Cell-Fate_Det"/>
</dbReference>
<evidence type="ECO:0000256" key="9">
    <source>
        <dbReference type="ARBA" id="ARBA00023136"/>
    </source>
</evidence>
<dbReference type="InterPro" id="IPR001881">
    <property type="entry name" value="EGF-like_Ca-bd_dom"/>
</dbReference>
<dbReference type="Gene3D" id="2.10.25.140">
    <property type="match status" value="1"/>
</dbReference>
<dbReference type="FunFam" id="2.10.25.10:FF:000064">
    <property type="entry name" value="Delta-like protein"/>
    <property type="match status" value="1"/>
</dbReference>
<evidence type="ECO:0000256" key="12">
    <source>
        <dbReference type="PROSITE-ProRule" id="PRU00076"/>
    </source>
</evidence>
<evidence type="ECO:0000313" key="17">
    <source>
        <dbReference type="EMBL" id="CAD7620144.1"/>
    </source>
</evidence>
<organism evidence="17">
    <name type="scientific">Medioppia subpectinata</name>
    <dbReference type="NCBI Taxonomy" id="1979941"/>
    <lineage>
        <taxon>Eukaryota</taxon>
        <taxon>Metazoa</taxon>
        <taxon>Ecdysozoa</taxon>
        <taxon>Arthropoda</taxon>
        <taxon>Chelicerata</taxon>
        <taxon>Arachnida</taxon>
        <taxon>Acari</taxon>
        <taxon>Acariformes</taxon>
        <taxon>Sarcoptiformes</taxon>
        <taxon>Oribatida</taxon>
        <taxon>Brachypylina</taxon>
        <taxon>Oppioidea</taxon>
        <taxon>Oppiidae</taxon>
        <taxon>Medioppia</taxon>
    </lineage>
</organism>
<dbReference type="PANTHER" id="PTHR24049">
    <property type="entry name" value="CRUMBS FAMILY MEMBER"/>
    <property type="match status" value="1"/>
</dbReference>
<keyword evidence="18" id="KW-1185">Reference proteome</keyword>
<keyword evidence="9 14" id="KW-0472">Membrane</keyword>
<dbReference type="SMART" id="SM00179">
    <property type="entry name" value="EGF_CA"/>
    <property type="match status" value="1"/>
</dbReference>
<name>A0A7R9KBT7_9ACAR</name>
<evidence type="ECO:0000256" key="2">
    <source>
        <dbReference type="ARBA" id="ARBA00022473"/>
    </source>
</evidence>
<proteinExistence type="predicted"/>
<dbReference type="Pfam" id="PF01414">
    <property type="entry name" value="DSL"/>
    <property type="match status" value="1"/>
</dbReference>
<dbReference type="PROSITE" id="PS50026">
    <property type="entry name" value="EGF_3"/>
    <property type="match status" value="2"/>
</dbReference>
<comment type="function">
    <text evidence="14">Putative Notch ligand involved in the mediation of Notch signaling.</text>
</comment>
<evidence type="ECO:0000256" key="8">
    <source>
        <dbReference type="ARBA" id="ARBA00022989"/>
    </source>
</evidence>
<dbReference type="EMBL" id="OC854717">
    <property type="protein sequence ID" value="CAD7620144.1"/>
    <property type="molecule type" value="Genomic_DNA"/>
</dbReference>
<dbReference type="InterPro" id="IPR000742">
    <property type="entry name" value="EGF"/>
</dbReference>
<comment type="subcellular location">
    <subcellularLocation>
        <location evidence="1 14">Membrane</location>
        <topology evidence="1 14">Single-pass type I membrane protein</topology>
    </subcellularLocation>
</comment>
<keyword evidence="6 14" id="KW-0677">Repeat</keyword>
<dbReference type="AlphaFoldDB" id="A0A7R9KBT7"/>
<dbReference type="Pfam" id="PF07657">
    <property type="entry name" value="MNNL"/>
    <property type="match status" value="1"/>
</dbReference>
<dbReference type="GO" id="GO:0016330">
    <property type="term" value="P:second mitotic wave involved in compound eye morphogenesis"/>
    <property type="evidence" value="ECO:0007669"/>
    <property type="project" value="UniProtKB-ARBA"/>
</dbReference>
<dbReference type="GO" id="GO:0043208">
    <property type="term" value="F:glycosphingolipid binding"/>
    <property type="evidence" value="ECO:0007669"/>
    <property type="project" value="UniProtKB-ARBA"/>
</dbReference>
<feature type="disulfide bond" evidence="13">
    <location>
        <begin position="169"/>
        <end position="178"/>
    </location>
</feature>
<evidence type="ECO:0000256" key="5">
    <source>
        <dbReference type="ARBA" id="ARBA00022729"/>
    </source>
</evidence>
<evidence type="ECO:0000313" key="18">
    <source>
        <dbReference type="Proteomes" id="UP000759131"/>
    </source>
</evidence>
<keyword evidence="2 14" id="KW-0217">Developmental protein</keyword>
<feature type="domain" description="DSL" evidence="16">
    <location>
        <begin position="167"/>
        <end position="211"/>
    </location>
</feature>
<dbReference type="GO" id="GO:0005509">
    <property type="term" value="F:calcium ion binding"/>
    <property type="evidence" value="ECO:0007669"/>
    <property type="project" value="InterPro"/>
</dbReference>
<evidence type="ECO:0000259" key="16">
    <source>
        <dbReference type="PROSITE" id="PS51051"/>
    </source>
</evidence>
<evidence type="ECO:0000256" key="1">
    <source>
        <dbReference type="ARBA" id="ARBA00004479"/>
    </source>
</evidence>
<reference evidence="17" key="1">
    <citation type="submission" date="2020-11" db="EMBL/GenBank/DDBJ databases">
        <authorList>
            <person name="Tran Van P."/>
        </authorList>
    </citation>
    <scope>NUCLEOTIDE SEQUENCE</scope>
</reference>
<dbReference type="GO" id="GO:0007219">
    <property type="term" value="P:Notch signaling pathway"/>
    <property type="evidence" value="ECO:0007669"/>
    <property type="project" value="InterPro"/>
</dbReference>
<dbReference type="Proteomes" id="UP000759131">
    <property type="component" value="Unassembled WGS sequence"/>
</dbReference>
<feature type="disulfide bond" evidence="13">
    <location>
        <begin position="202"/>
        <end position="211"/>
    </location>
</feature>
<dbReference type="SMART" id="SM00051">
    <property type="entry name" value="DSL"/>
    <property type="match status" value="1"/>
</dbReference>
<accession>A0A7R9KBT7</accession>
<dbReference type="GO" id="GO:0048018">
    <property type="term" value="F:receptor ligand activity"/>
    <property type="evidence" value="ECO:0007669"/>
    <property type="project" value="UniProtKB-ARBA"/>
</dbReference>
<keyword evidence="10 12" id="KW-1015">Disulfide bond</keyword>
<keyword evidence="3 12" id="KW-0245">EGF-like domain</keyword>
<dbReference type="Pfam" id="PF00008">
    <property type="entry name" value="EGF"/>
    <property type="match status" value="1"/>
</dbReference>
<dbReference type="GO" id="GO:0045179">
    <property type="term" value="C:apical cortex"/>
    <property type="evidence" value="ECO:0007669"/>
    <property type="project" value="UniProtKB-ARBA"/>
</dbReference>
<evidence type="ECO:0000256" key="14">
    <source>
        <dbReference type="RuleBase" id="RU280815"/>
    </source>
</evidence>
<evidence type="ECO:0000256" key="3">
    <source>
        <dbReference type="ARBA" id="ARBA00022536"/>
    </source>
</evidence>
<dbReference type="GO" id="GO:0030718">
    <property type="term" value="P:germ-line stem cell population maintenance"/>
    <property type="evidence" value="ECO:0007669"/>
    <property type="project" value="UniProtKB-ARBA"/>
</dbReference>
<evidence type="ECO:0000256" key="11">
    <source>
        <dbReference type="ARBA" id="ARBA00023180"/>
    </source>
</evidence>
<evidence type="ECO:0000256" key="10">
    <source>
        <dbReference type="ARBA" id="ARBA00023157"/>
    </source>
</evidence>
<feature type="domain" description="EGF-like" evidence="15">
    <location>
        <begin position="278"/>
        <end position="316"/>
    </location>
</feature>
<dbReference type="PROSITE" id="PS00022">
    <property type="entry name" value="EGF_1"/>
    <property type="match status" value="2"/>
</dbReference>
<keyword evidence="5 14" id="KW-0732">Signal</keyword>
<feature type="disulfide bond" evidence="12">
    <location>
        <begin position="306"/>
        <end position="315"/>
    </location>
</feature>
<keyword evidence="11" id="KW-0325">Glycoprotein</keyword>
<evidence type="ECO:0000256" key="4">
    <source>
        <dbReference type="ARBA" id="ARBA00022692"/>
    </source>
</evidence>
<dbReference type="PROSITE" id="PS01186">
    <property type="entry name" value="EGF_2"/>
    <property type="match status" value="1"/>
</dbReference>
<dbReference type="FunFam" id="2.10.25.140:FF:000001">
    <property type="entry name" value="Delta-like protein"/>
    <property type="match status" value="1"/>
</dbReference>
<keyword evidence="4 14" id="KW-0812">Transmembrane</keyword>
<keyword evidence="7" id="KW-0221">Differentiation</keyword>
<dbReference type="Gene3D" id="2.60.40.3510">
    <property type="match status" value="1"/>
</dbReference>
<keyword evidence="8 14" id="KW-1133">Transmembrane helix</keyword>
<evidence type="ECO:0000256" key="13">
    <source>
        <dbReference type="PROSITE-ProRule" id="PRU00377"/>
    </source>
</evidence>
<dbReference type="GO" id="GO:0042063">
    <property type="term" value="P:gliogenesis"/>
    <property type="evidence" value="ECO:0007669"/>
    <property type="project" value="UniProtKB-ARBA"/>
</dbReference>